<comment type="PTM">
    <text evidence="13">Carboxylation is probably crucial for Mg(2+) binding and, consequently, for the gamma-phosphate positioning of ATP.</text>
</comment>
<evidence type="ECO:0000256" key="6">
    <source>
        <dbReference type="ARBA" id="ARBA00023316"/>
    </source>
</evidence>
<comment type="caution">
    <text evidence="18">The sequence shown here is derived from an EMBL/GenBank/DDBJ whole genome shotgun (WGS) entry which is preliminary data.</text>
</comment>
<dbReference type="EMBL" id="VBOZ01000017">
    <property type="protein sequence ID" value="TMQ64751.1"/>
    <property type="molecule type" value="Genomic_DNA"/>
</dbReference>
<feature type="binding site" evidence="13">
    <location>
        <position position="399"/>
    </location>
    <ligand>
        <name>meso-2,6-diaminopimelate</name>
        <dbReference type="ChEBI" id="CHEBI:57791"/>
    </ligand>
</feature>
<accession>A0A538TMA5</accession>
<sequence>MLAGPVSAGHVIAAPAKEVAAVPGILGAAEVVGRLAGGWERVQYDSRSVGKGDLFVAVKGGRTDGHEFLRAAVEKGAAAAVVERPAGELPIPQIRVRDSRRALAQLAAEETGHPSKELVMVGVTGTNGKTTTAHLIRGGLAARGDRVGVIGTVGYSFEGAEEPAPHTTPEAPELSRLLRRWRDRGATAVAMEVSSHALALDRTYGVAFDAGVFTNLTQDHLDFHGTLEAYRDAKLRLFRAETRGDRSKQFMGVVNMDDPAGRWIREHGDQPFLGFSSKSAAEVKAEDVRFDPAGTRFRIDTAHGSFSVALRLRGAFNVMNALAAFSGCMAVGAPPAAIAAGLEAVVSVPGRLEPVESGQPFQVLVDYAHTPDALERSLEAVRAMRPRRVLCVFGAGGDRDRGKRPLMGKAAVKGADLVFLTSDNPRSEDPNAILADIVAGTEGATNVRVIADRTEAIRAAVEACQAGDVLLIAGKGHETYQVLSDRTIVLDDRDLARRALEARGFRP</sequence>
<evidence type="ECO:0000256" key="13">
    <source>
        <dbReference type="HAMAP-Rule" id="MF_00208"/>
    </source>
</evidence>
<keyword evidence="5 13" id="KW-0131">Cell cycle</keyword>
<proteinExistence type="inferred from homology"/>
<dbReference type="Pfam" id="PF01225">
    <property type="entry name" value="Mur_ligase"/>
    <property type="match status" value="1"/>
</dbReference>
<dbReference type="SUPFAM" id="SSF53244">
    <property type="entry name" value="MurD-like peptide ligases, peptide-binding domain"/>
    <property type="match status" value="1"/>
</dbReference>
<evidence type="ECO:0000256" key="2">
    <source>
        <dbReference type="ARBA" id="ARBA00022618"/>
    </source>
</evidence>
<evidence type="ECO:0000256" key="7">
    <source>
        <dbReference type="ARBA" id="ARBA00050251"/>
    </source>
</evidence>
<feature type="domain" description="Mur ligase N-terminal catalytic" evidence="15">
    <location>
        <begin position="42"/>
        <end position="109"/>
    </location>
</feature>
<dbReference type="InterPro" id="IPR000713">
    <property type="entry name" value="Mur_ligase_N"/>
</dbReference>
<keyword evidence="13" id="KW-0963">Cytoplasm</keyword>
<feature type="domain" description="Mur ligase central" evidence="17">
    <location>
        <begin position="123"/>
        <end position="325"/>
    </location>
</feature>
<dbReference type="AlphaFoldDB" id="A0A538TMA5"/>
<evidence type="ECO:0000256" key="11">
    <source>
        <dbReference type="ARBA" id="ARBA00076158"/>
    </source>
</evidence>
<evidence type="ECO:0000256" key="14">
    <source>
        <dbReference type="RuleBase" id="RU004135"/>
    </source>
</evidence>
<feature type="binding site" evidence="13">
    <location>
        <position position="46"/>
    </location>
    <ligand>
        <name>UDP-N-acetyl-alpha-D-muramoyl-L-alanyl-D-glutamate</name>
        <dbReference type="ChEBI" id="CHEBI:83900"/>
    </ligand>
</feature>
<evidence type="ECO:0000313" key="18">
    <source>
        <dbReference type="EMBL" id="TMQ64751.1"/>
    </source>
</evidence>
<dbReference type="GO" id="GO:0005737">
    <property type="term" value="C:cytoplasm"/>
    <property type="evidence" value="ECO:0007669"/>
    <property type="project" value="UniProtKB-SubCell"/>
</dbReference>
<feature type="binding site" evidence="13">
    <location>
        <position position="202"/>
    </location>
    <ligand>
        <name>UDP-N-acetyl-alpha-D-muramoyl-L-alanyl-D-glutamate</name>
        <dbReference type="ChEBI" id="CHEBI:83900"/>
    </ligand>
</feature>
<evidence type="ECO:0000256" key="1">
    <source>
        <dbReference type="ARBA" id="ARBA00005898"/>
    </source>
</evidence>
<keyword evidence="4 13" id="KW-0573">Peptidoglycan synthesis</keyword>
<comment type="subcellular location">
    <subcellularLocation>
        <location evidence="13 14">Cytoplasm</location>
    </subcellularLocation>
</comment>
<dbReference type="NCBIfam" id="TIGR01085">
    <property type="entry name" value="murE"/>
    <property type="match status" value="1"/>
</dbReference>
<keyword evidence="13 18" id="KW-0436">Ligase</keyword>
<evidence type="ECO:0000259" key="15">
    <source>
        <dbReference type="Pfam" id="PF01225"/>
    </source>
</evidence>
<gene>
    <name evidence="13" type="primary">murE</name>
    <name evidence="18" type="ORF">E6K79_06865</name>
</gene>
<dbReference type="InterPro" id="IPR036565">
    <property type="entry name" value="Mur-like_cat_sf"/>
</dbReference>
<reference evidence="18 19" key="1">
    <citation type="journal article" date="2019" name="Nat. Microbiol.">
        <title>Mediterranean grassland soil C-N compound turnover is dependent on rainfall and depth, and is mediated by genomically divergent microorganisms.</title>
        <authorList>
            <person name="Diamond S."/>
            <person name="Andeer P.F."/>
            <person name="Li Z."/>
            <person name="Crits-Christoph A."/>
            <person name="Burstein D."/>
            <person name="Anantharaman K."/>
            <person name="Lane K.R."/>
            <person name="Thomas B.C."/>
            <person name="Pan C."/>
            <person name="Northen T.R."/>
            <person name="Banfield J.F."/>
        </authorList>
    </citation>
    <scope>NUCLEOTIDE SEQUENCE [LARGE SCALE GENOMIC DNA]</scope>
    <source>
        <strain evidence="18">WS_9</strain>
    </source>
</reference>
<dbReference type="EC" id="6.3.2.13" evidence="8 13"/>
<dbReference type="Gene3D" id="3.40.1390.10">
    <property type="entry name" value="MurE/MurF, N-terminal domain"/>
    <property type="match status" value="1"/>
</dbReference>
<dbReference type="FunFam" id="3.90.190.20:FF:000006">
    <property type="entry name" value="UDP-N-acetylmuramoyl-L-alanyl-D-glutamate--2,6-diaminopimelate ligase"/>
    <property type="match status" value="1"/>
</dbReference>
<comment type="catalytic activity">
    <reaction evidence="7 13">
        <text>UDP-N-acetyl-alpha-D-muramoyl-L-alanyl-D-glutamate + meso-2,6-diaminopimelate + ATP = UDP-N-acetyl-alpha-D-muramoyl-L-alanyl-gamma-D-glutamyl-meso-2,6-diaminopimelate + ADP + phosphate + H(+)</text>
        <dbReference type="Rhea" id="RHEA:23676"/>
        <dbReference type="ChEBI" id="CHEBI:15378"/>
        <dbReference type="ChEBI" id="CHEBI:30616"/>
        <dbReference type="ChEBI" id="CHEBI:43474"/>
        <dbReference type="ChEBI" id="CHEBI:57791"/>
        <dbReference type="ChEBI" id="CHEBI:83900"/>
        <dbReference type="ChEBI" id="CHEBI:83905"/>
        <dbReference type="ChEBI" id="CHEBI:456216"/>
        <dbReference type="EC" id="6.3.2.13"/>
    </reaction>
</comment>
<keyword evidence="3 13" id="KW-0133">Cell shape</keyword>
<dbReference type="Pfam" id="PF08245">
    <property type="entry name" value="Mur_ligase_M"/>
    <property type="match status" value="1"/>
</dbReference>
<dbReference type="Pfam" id="PF02875">
    <property type="entry name" value="Mur_ligase_C"/>
    <property type="match status" value="1"/>
</dbReference>
<keyword evidence="6 13" id="KW-0961">Cell wall biogenesis/degradation</keyword>
<dbReference type="InterPro" id="IPR035911">
    <property type="entry name" value="MurE/MurF_N"/>
</dbReference>
<feature type="binding site" evidence="13">
    <location>
        <begin position="423"/>
        <end position="426"/>
    </location>
    <ligand>
        <name>meso-2,6-diaminopimelate</name>
        <dbReference type="ChEBI" id="CHEBI:57791"/>
    </ligand>
</feature>
<name>A0A538TMA5_UNCEI</name>
<dbReference type="InterPro" id="IPR004101">
    <property type="entry name" value="Mur_ligase_C"/>
</dbReference>
<dbReference type="GO" id="GO:0009252">
    <property type="term" value="P:peptidoglycan biosynthetic process"/>
    <property type="evidence" value="ECO:0007669"/>
    <property type="project" value="UniProtKB-UniRule"/>
</dbReference>
<dbReference type="InterPro" id="IPR013221">
    <property type="entry name" value="Mur_ligase_cen"/>
</dbReference>
<feature type="binding site" evidence="13">
    <location>
        <begin position="125"/>
        <end position="131"/>
    </location>
    <ligand>
        <name>ATP</name>
        <dbReference type="ChEBI" id="CHEBI:30616"/>
    </ligand>
</feature>
<dbReference type="GO" id="GO:0008360">
    <property type="term" value="P:regulation of cell shape"/>
    <property type="evidence" value="ECO:0007669"/>
    <property type="project" value="UniProtKB-KW"/>
</dbReference>
<dbReference type="InterPro" id="IPR036615">
    <property type="entry name" value="Mur_ligase_C_dom_sf"/>
</dbReference>
<dbReference type="InterPro" id="IPR005761">
    <property type="entry name" value="UDP-N-AcMur-Glu-dNH2Pim_ligase"/>
</dbReference>
<dbReference type="GO" id="GO:0000287">
    <property type="term" value="F:magnesium ion binding"/>
    <property type="evidence" value="ECO:0007669"/>
    <property type="project" value="UniProtKB-UniRule"/>
</dbReference>
<feature type="binding site" evidence="13">
    <location>
        <begin position="167"/>
        <end position="168"/>
    </location>
    <ligand>
        <name>UDP-N-acetyl-alpha-D-muramoyl-L-alanyl-D-glutamate</name>
        <dbReference type="ChEBI" id="CHEBI:83900"/>
    </ligand>
</feature>
<dbReference type="NCBIfam" id="NF001126">
    <property type="entry name" value="PRK00139.1-4"/>
    <property type="match status" value="1"/>
</dbReference>
<dbReference type="UniPathway" id="UPA00219"/>
<evidence type="ECO:0000256" key="5">
    <source>
        <dbReference type="ARBA" id="ARBA00023306"/>
    </source>
</evidence>
<dbReference type="HAMAP" id="MF_00208">
    <property type="entry name" value="MurE"/>
    <property type="match status" value="1"/>
</dbReference>
<evidence type="ECO:0000256" key="9">
    <source>
        <dbReference type="ARBA" id="ARBA00072883"/>
    </source>
</evidence>
<comment type="function">
    <text evidence="13">Catalyzes the addition of meso-diaminopimelic acid to the nucleotide precursor UDP-N-acetylmuramoyl-L-alanyl-D-glutamate (UMAG) in the biosynthesis of bacterial cell-wall peptidoglycan.</text>
</comment>
<evidence type="ECO:0000259" key="17">
    <source>
        <dbReference type="Pfam" id="PF08245"/>
    </source>
</evidence>
<dbReference type="PANTHER" id="PTHR23135:SF4">
    <property type="entry name" value="UDP-N-ACETYLMURAMOYL-L-ALANYL-D-GLUTAMATE--2,6-DIAMINOPIMELATE LIGASE MURE HOMOLOG, CHLOROPLASTIC"/>
    <property type="match status" value="1"/>
</dbReference>
<dbReference type="GO" id="GO:0071555">
    <property type="term" value="P:cell wall organization"/>
    <property type="evidence" value="ECO:0007669"/>
    <property type="project" value="UniProtKB-KW"/>
</dbReference>
<dbReference type="SUPFAM" id="SSF53623">
    <property type="entry name" value="MurD-like peptide ligases, catalytic domain"/>
    <property type="match status" value="1"/>
</dbReference>
<evidence type="ECO:0000256" key="3">
    <source>
        <dbReference type="ARBA" id="ARBA00022960"/>
    </source>
</evidence>
<evidence type="ECO:0000256" key="4">
    <source>
        <dbReference type="ARBA" id="ARBA00022984"/>
    </source>
</evidence>
<dbReference type="Proteomes" id="UP000317691">
    <property type="component" value="Unassembled WGS sequence"/>
</dbReference>
<dbReference type="Gene3D" id="3.90.190.20">
    <property type="entry name" value="Mur ligase, C-terminal domain"/>
    <property type="match status" value="1"/>
</dbReference>
<feature type="binding site" evidence="13">
    <location>
        <position position="478"/>
    </location>
    <ligand>
        <name>meso-2,6-diaminopimelate</name>
        <dbReference type="ChEBI" id="CHEBI:57791"/>
    </ligand>
</feature>
<feature type="binding site" evidence="13">
    <location>
        <position position="194"/>
    </location>
    <ligand>
        <name>UDP-N-acetyl-alpha-D-muramoyl-L-alanyl-D-glutamate</name>
        <dbReference type="ChEBI" id="CHEBI:83900"/>
    </ligand>
</feature>
<comment type="cofactor">
    <cofactor evidence="13">
        <name>Mg(2+)</name>
        <dbReference type="ChEBI" id="CHEBI:18420"/>
    </cofactor>
</comment>
<dbReference type="GO" id="GO:0051301">
    <property type="term" value="P:cell division"/>
    <property type="evidence" value="ECO:0007669"/>
    <property type="project" value="UniProtKB-KW"/>
</dbReference>
<feature type="binding site" evidence="13">
    <location>
        <position position="474"/>
    </location>
    <ligand>
        <name>meso-2,6-diaminopimelate</name>
        <dbReference type="ChEBI" id="CHEBI:57791"/>
    </ligand>
</feature>
<organism evidence="18 19">
    <name type="scientific">Eiseniibacteriota bacterium</name>
    <dbReference type="NCBI Taxonomy" id="2212470"/>
    <lineage>
        <taxon>Bacteria</taxon>
        <taxon>Candidatus Eiseniibacteriota</taxon>
    </lineage>
</organism>
<dbReference type="GO" id="GO:0005524">
    <property type="term" value="F:ATP binding"/>
    <property type="evidence" value="ECO:0007669"/>
    <property type="project" value="UniProtKB-UniRule"/>
</dbReference>
<dbReference type="SUPFAM" id="SSF63418">
    <property type="entry name" value="MurE/MurF N-terminal domain"/>
    <property type="match status" value="1"/>
</dbReference>
<comment type="pathway">
    <text evidence="13 14">Cell wall biogenesis; peptidoglycan biosynthesis.</text>
</comment>
<evidence type="ECO:0000256" key="10">
    <source>
        <dbReference type="ARBA" id="ARBA00075482"/>
    </source>
</evidence>
<comment type="caution">
    <text evidence="13">Lacks conserved residue(s) required for the propagation of feature annotation.</text>
</comment>
<keyword evidence="13" id="KW-0460">Magnesium</keyword>
<dbReference type="GO" id="GO:0008765">
    <property type="term" value="F:UDP-N-acetylmuramoylalanyl-D-glutamate-2,6-diaminopimelate ligase activity"/>
    <property type="evidence" value="ECO:0007669"/>
    <property type="project" value="UniProtKB-UniRule"/>
</dbReference>
<keyword evidence="13" id="KW-0067">ATP-binding</keyword>
<evidence type="ECO:0000259" key="16">
    <source>
        <dbReference type="Pfam" id="PF02875"/>
    </source>
</evidence>
<evidence type="ECO:0000313" key="19">
    <source>
        <dbReference type="Proteomes" id="UP000317691"/>
    </source>
</evidence>
<keyword evidence="13" id="KW-0547">Nucleotide-binding</keyword>
<comment type="similarity">
    <text evidence="1 13">Belongs to the MurCDEF family. MurE subfamily.</text>
</comment>
<feature type="short sequence motif" description="Meso-diaminopimelate recognition motif" evidence="13">
    <location>
        <begin position="423"/>
        <end position="426"/>
    </location>
</feature>
<evidence type="ECO:0000256" key="12">
    <source>
        <dbReference type="ARBA" id="ARBA00081560"/>
    </source>
</evidence>
<keyword evidence="2 13" id="KW-0132">Cell division</keyword>
<feature type="domain" description="Mur ligase C-terminal" evidence="16">
    <location>
        <begin position="350"/>
        <end position="476"/>
    </location>
</feature>
<dbReference type="Gene3D" id="3.40.1190.10">
    <property type="entry name" value="Mur-like, catalytic domain"/>
    <property type="match status" value="1"/>
</dbReference>
<protein>
    <recommendedName>
        <fullName evidence="9 13">UDP-N-acetylmuramoyl-L-alanyl-D-glutamate--2,6-diaminopimelate ligase</fullName>
        <ecNumber evidence="8 13">6.3.2.13</ecNumber>
    </recommendedName>
    <alternativeName>
        <fullName evidence="10 13">Meso-A2pm-adding enzyme</fullName>
    </alternativeName>
    <alternativeName>
        <fullName evidence="11 13">Meso-diaminopimelate-adding enzyme</fullName>
    </alternativeName>
    <alternativeName>
        <fullName evidence="12 13">UDP-MurNAc-L-Ala-D-Glu:meso-diaminopimelate ligase</fullName>
    </alternativeName>
    <alternativeName>
        <fullName evidence="13">UDP-MurNAc-tripeptide synthetase</fullName>
    </alternativeName>
    <alternativeName>
        <fullName evidence="13">UDP-N-acetylmuramyl-tripeptide synthetase</fullName>
    </alternativeName>
</protein>
<evidence type="ECO:0000256" key="8">
    <source>
        <dbReference type="ARBA" id="ARBA00066633"/>
    </source>
</evidence>
<feature type="modified residue" description="N6-carboxylysine" evidence="13">
    <location>
        <position position="234"/>
    </location>
</feature>
<dbReference type="NCBIfam" id="NF001124">
    <property type="entry name" value="PRK00139.1-2"/>
    <property type="match status" value="1"/>
</dbReference>
<dbReference type="PANTHER" id="PTHR23135">
    <property type="entry name" value="MUR LIGASE FAMILY MEMBER"/>
    <property type="match status" value="1"/>
</dbReference>